<dbReference type="AlphaFoldDB" id="A0AAD3H3X7"/>
<keyword evidence="2" id="KW-1185">Reference proteome</keyword>
<name>A0AAD3H3X7_9STRA</name>
<dbReference type="Proteomes" id="UP001054902">
    <property type="component" value="Unassembled WGS sequence"/>
</dbReference>
<accession>A0AAD3H3X7</accession>
<evidence type="ECO:0000313" key="2">
    <source>
        <dbReference type="Proteomes" id="UP001054902"/>
    </source>
</evidence>
<proteinExistence type="predicted"/>
<evidence type="ECO:0000313" key="1">
    <source>
        <dbReference type="EMBL" id="GFH49712.1"/>
    </source>
</evidence>
<sequence>MLQSIIQKLRSASNQHPLGYVAPSSSYSFQTRALQKESHVKESHSFFCWQMSTSKNYSKSDGLQLKWKKVMSSIFTSPGFARKTEYDVTTKFIQGLVDSSSNGVDTRRELWKKMKVPLIH</sequence>
<reference evidence="1 2" key="1">
    <citation type="journal article" date="2021" name="Sci. Rep.">
        <title>The genome of the diatom Chaetoceros tenuissimus carries an ancient integrated fragment of an extant virus.</title>
        <authorList>
            <person name="Hongo Y."/>
            <person name="Kimura K."/>
            <person name="Takaki Y."/>
            <person name="Yoshida Y."/>
            <person name="Baba S."/>
            <person name="Kobayashi G."/>
            <person name="Nagasaki K."/>
            <person name="Hano T."/>
            <person name="Tomaru Y."/>
        </authorList>
    </citation>
    <scope>NUCLEOTIDE SEQUENCE [LARGE SCALE GENOMIC DNA]</scope>
    <source>
        <strain evidence="1 2">NIES-3715</strain>
    </source>
</reference>
<organism evidence="1 2">
    <name type="scientific">Chaetoceros tenuissimus</name>
    <dbReference type="NCBI Taxonomy" id="426638"/>
    <lineage>
        <taxon>Eukaryota</taxon>
        <taxon>Sar</taxon>
        <taxon>Stramenopiles</taxon>
        <taxon>Ochrophyta</taxon>
        <taxon>Bacillariophyta</taxon>
        <taxon>Coscinodiscophyceae</taxon>
        <taxon>Chaetocerotophycidae</taxon>
        <taxon>Chaetocerotales</taxon>
        <taxon>Chaetocerotaceae</taxon>
        <taxon>Chaetoceros</taxon>
    </lineage>
</organism>
<protein>
    <submittedName>
        <fullName evidence="1">Uncharacterized protein</fullName>
    </submittedName>
</protein>
<comment type="caution">
    <text evidence="1">The sequence shown here is derived from an EMBL/GenBank/DDBJ whole genome shotgun (WGS) entry which is preliminary data.</text>
</comment>
<dbReference type="EMBL" id="BLLK01000038">
    <property type="protein sequence ID" value="GFH49712.1"/>
    <property type="molecule type" value="Genomic_DNA"/>
</dbReference>
<gene>
    <name evidence="1" type="ORF">CTEN210_06188</name>
</gene>